<dbReference type="GO" id="GO:0042276">
    <property type="term" value="P:error-prone translesion synthesis"/>
    <property type="evidence" value="ECO:0007669"/>
    <property type="project" value="TreeGrafter"/>
</dbReference>
<keyword evidence="3" id="KW-0548">Nucleotidyltransferase</keyword>
<evidence type="ECO:0000256" key="4">
    <source>
        <dbReference type="ARBA" id="ARBA00022763"/>
    </source>
</evidence>
<evidence type="ECO:0000256" key="1">
    <source>
        <dbReference type="ARBA" id="ARBA00010945"/>
    </source>
</evidence>
<dbReference type="InterPro" id="IPR017961">
    <property type="entry name" value="DNA_pol_Y-fam_little_finger"/>
</dbReference>
<dbReference type="EMBL" id="QSFD01000007">
    <property type="protein sequence ID" value="RHA17973.1"/>
    <property type="molecule type" value="Genomic_DNA"/>
</dbReference>
<organism evidence="8 9">
    <name type="scientific">Eubacterium ventriosum</name>
    <dbReference type="NCBI Taxonomy" id="39496"/>
    <lineage>
        <taxon>Bacteria</taxon>
        <taxon>Bacillati</taxon>
        <taxon>Bacillota</taxon>
        <taxon>Clostridia</taxon>
        <taxon>Eubacteriales</taxon>
        <taxon>Eubacteriaceae</taxon>
        <taxon>Eubacterium</taxon>
    </lineage>
</organism>
<dbReference type="PROSITE" id="PS50173">
    <property type="entry name" value="UMUC"/>
    <property type="match status" value="1"/>
</dbReference>
<dbReference type="GO" id="GO:0009432">
    <property type="term" value="P:SOS response"/>
    <property type="evidence" value="ECO:0007669"/>
    <property type="project" value="TreeGrafter"/>
</dbReference>
<comment type="caution">
    <text evidence="8">The sequence shown here is derived from an EMBL/GenBank/DDBJ whole genome shotgun (WGS) entry which is preliminary data.</text>
</comment>
<feature type="domain" description="UmuC" evidence="6">
    <location>
        <begin position="6"/>
        <end position="195"/>
    </location>
</feature>
<dbReference type="SUPFAM" id="SSF100879">
    <property type="entry name" value="Lesion bypass DNA polymerase (Y-family), little finger domain"/>
    <property type="match status" value="1"/>
</dbReference>
<evidence type="ECO:0000259" key="6">
    <source>
        <dbReference type="PROSITE" id="PS50173"/>
    </source>
</evidence>
<evidence type="ECO:0000313" key="10">
    <source>
        <dbReference type="Proteomes" id="UP000284779"/>
    </source>
</evidence>
<dbReference type="SUPFAM" id="SSF56672">
    <property type="entry name" value="DNA/RNA polymerases"/>
    <property type="match status" value="1"/>
</dbReference>
<dbReference type="InterPro" id="IPR050116">
    <property type="entry name" value="DNA_polymerase-Y"/>
</dbReference>
<keyword evidence="2" id="KW-0515">Mutator protein</keyword>
<dbReference type="GO" id="GO:0003887">
    <property type="term" value="F:DNA-directed DNA polymerase activity"/>
    <property type="evidence" value="ECO:0007669"/>
    <property type="project" value="UniProtKB-KW"/>
</dbReference>
<comment type="similarity">
    <text evidence="1">Belongs to the DNA polymerase type-Y family.</text>
</comment>
<reference evidence="9 10" key="1">
    <citation type="submission" date="2018-08" db="EMBL/GenBank/DDBJ databases">
        <title>A genome reference for cultivated species of the human gut microbiota.</title>
        <authorList>
            <person name="Zou Y."/>
            <person name="Xue W."/>
            <person name="Luo G."/>
        </authorList>
    </citation>
    <scope>NUCLEOTIDE SEQUENCE [LARGE SCALE GENOMIC DNA]</scope>
    <source>
        <strain evidence="8 9">AM43-2</strain>
        <strain evidence="7 10">AM44-11BH</strain>
    </source>
</reference>
<dbReference type="PANTHER" id="PTHR11076">
    <property type="entry name" value="DNA REPAIR POLYMERASE UMUC / TRANSFERASE FAMILY MEMBER"/>
    <property type="match status" value="1"/>
</dbReference>
<evidence type="ECO:0000256" key="3">
    <source>
        <dbReference type="ARBA" id="ARBA00022695"/>
    </source>
</evidence>
<dbReference type="Gene3D" id="1.10.150.20">
    <property type="entry name" value="5' to 3' exonuclease, C-terminal subdomain"/>
    <property type="match status" value="1"/>
</dbReference>
<proteinExistence type="inferred from homology"/>
<keyword evidence="4" id="KW-0227">DNA damage</keyword>
<dbReference type="Proteomes" id="UP000284779">
    <property type="component" value="Unassembled WGS sequence"/>
</dbReference>
<keyword evidence="5" id="KW-0808">Transferase</keyword>
<accession>A0A413S1F7</accession>
<dbReference type="InterPro" id="IPR001126">
    <property type="entry name" value="UmuC"/>
</dbReference>
<dbReference type="GO" id="GO:0006281">
    <property type="term" value="P:DNA repair"/>
    <property type="evidence" value="ECO:0007669"/>
    <property type="project" value="InterPro"/>
</dbReference>
<dbReference type="EMBL" id="QSFO01000005">
    <property type="protein sequence ID" value="RHA55157.1"/>
    <property type="molecule type" value="Genomic_DNA"/>
</dbReference>
<dbReference type="Pfam" id="PF00817">
    <property type="entry name" value="IMS"/>
    <property type="match status" value="1"/>
</dbReference>
<evidence type="ECO:0000313" key="9">
    <source>
        <dbReference type="Proteomes" id="UP000284598"/>
    </source>
</evidence>
<protein>
    <submittedName>
        <fullName evidence="8">DNA repair protein</fullName>
    </submittedName>
</protein>
<dbReference type="Gene3D" id="3.30.70.270">
    <property type="match status" value="1"/>
</dbReference>
<dbReference type="InterPro" id="IPR043502">
    <property type="entry name" value="DNA/RNA_pol_sf"/>
</dbReference>
<keyword evidence="5" id="KW-0239">DNA-directed DNA polymerase</keyword>
<keyword evidence="10" id="KW-1185">Reference proteome</keyword>
<evidence type="ECO:0000313" key="8">
    <source>
        <dbReference type="EMBL" id="RHA55157.1"/>
    </source>
</evidence>
<dbReference type="GO" id="GO:0003684">
    <property type="term" value="F:damaged DNA binding"/>
    <property type="evidence" value="ECO:0007669"/>
    <property type="project" value="InterPro"/>
</dbReference>
<dbReference type="Pfam" id="PF11799">
    <property type="entry name" value="IMS_C"/>
    <property type="match status" value="1"/>
</dbReference>
<dbReference type="AlphaFoldDB" id="A0A413S1F7"/>
<gene>
    <name evidence="8" type="ORF">DW929_05240</name>
    <name evidence="7" type="ORF">DW944_07840</name>
</gene>
<name>A0A413S1F7_9FIRM</name>
<dbReference type="GO" id="GO:0005829">
    <property type="term" value="C:cytosol"/>
    <property type="evidence" value="ECO:0007669"/>
    <property type="project" value="TreeGrafter"/>
</dbReference>
<evidence type="ECO:0000256" key="2">
    <source>
        <dbReference type="ARBA" id="ARBA00022457"/>
    </source>
</evidence>
<evidence type="ECO:0000313" key="7">
    <source>
        <dbReference type="EMBL" id="RHA17973.1"/>
    </source>
</evidence>
<dbReference type="InterPro" id="IPR043128">
    <property type="entry name" value="Rev_trsase/Diguanyl_cyclase"/>
</dbReference>
<dbReference type="Gene3D" id="3.40.1170.60">
    <property type="match status" value="1"/>
</dbReference>
<evidence type="ECO:0000256" key="5">
    <source>
        <dbReference type="ARBA" id="ARBA00022932"/>
    </source>
</evidence>
<dbReference type="InterPro" id="IPR036775">
    <property type="entry name" value="DNA_pol_Y-fam_lit_finger_sf"/>
</dbReference>
<dbReference type="PANTHER" id="PTHR11076:SF35">
    <property type="entry name" value="DNA REPAIR PROTEIN HOMOLOG YOBH"/>
    <property type="match status" value="1"/>
</dbReference>
<dbReference type="Proteomes" id="UP000284598">
    <property type="component" value="Unassembled WGS sequence"/>
</dbReference>
<sequence length="422" mass="47974">MMKRKYICIDLKSFYASVECVERGLDPMTTRLVVADIGRTEKTICLAITPAMKALGIKNRCRIFEIPKGIDYIVAMPRMQKYIDYAAEIYGIYLKYISKDDIHVYSIDEAFMDVTDYLNLYNLTAGELGQLIMNDIYNSLGIRATCGIGSNLYLAKIALDITAKHSKNFIGELDEESFKNKLWNYRPLTDFWRIGSGIARRLDSYGIMTMGDIAKCQEDFLYNIFGIDAELLIDHAWGRESTTIKQIKAYKPGSNSISSGQVLACDYNHKDGEIIIKEMADMVCLEMVEKNLITKSLTLHVGYSNRLNRKAAHGTVSLDFETNSDLVIIPAVVDLYNRIVNPNFPIRRVNLTCNGVVQEECRQYSFFVDIGELERNNKIQKAMIEIKNKYGKNAIVKGMDLQDRATTMERNEQIGGHRAGRE</sequence>